<evidence type="ECO:0000256" key="1">
    <source>
        <dbReference type="SAM" id="MobiDB-lite"/>
    </source>
</evidence>
<feature type="region of interest" description="Disordered" evidence="1">
    <location>
        <begin position="1161"/>
        <end position="1186"/>
    </location>
</feature>
<dbReference type="Gene3D" id="2.60.40.1140">
    <property type="entry name" value="Collagen-binding surface protein Cna, B-type domain"/>
    <property type="match status" value="4"/>
</dbReference>
<feature type="domain" description="DUF5979" evidence="5">
    <location>
        <begin position="2319"/>
        <end position="2421"/>
    </location>
</feature>
<dbReference type="Gene3D" id="2.60.40.740">
    <property type="match status" value="1"/>
</dbReference>
<keyword evidence="2" id="KW-1133">Transmembrane helix</keyword>
<name>A0ABT9BP63_9MICO</name>
<sequence>MSFIGSSRRRSTIAALAALIGLVGTLAIGAPAVADEDDPLSPVVVDISKTVDKALITPGETVTYSIAVNCASTMADCVNLAIDDTIPAPLVLGSVALPTGGESSLATVATDPATNSFRVSFVDDLGEGRRGLQAGVLFNFAVTATLPTSVSADFDGQTITNTAFATLDNLNSNKDDSADVVLDIPLQLRSSVDKSYSESDVPSVPGRALSMSLSASNTSNIGVDRLVIEDATAAAFTHLRATGLSVPTWPTGADEVRVDWFDGTDWSEGAFGATAVIPDGVDPRGLRFVFQSSTGAPLPRDASAVVSVALELRDSVLSISGSASVSNVASSWVELGEESSTPVSKPASMTITKAEISPVATKSFSTNSLVGGREVTATLGASNGGRFDLESMAITEPATDTPDLIEQGLSFGGWVSDDIEWPVGATEASVAYRYEGQEDFAAAVSTTTRDTLPAPDAEAGRVAAFIVTFTGLMPQYQYAVVPYTATTSAVAADETHSNTIQVDVETTGGLTASTTASADLTSRTARINTTVRKIATPDSIYSVAGSSSIVVLPAALDARPTSPSDTGGSTVGADSLVVVDDDEAFFDLFNVTSILPTVVPSGVTLTVEYFDGEAWHSFDGVSPLAGPATFSRTLSGAERELVAGVRFTFTPSDGSTLAPGFAVQPNLRVALRSTLRSDPASPAANPDAPALVTVSNTATSIATSSSATPSEVSDDVVETIGLRPVPGGSGGSGGIQLVTKRWAEETLPARTGERSDVVVSWGTGNLEFESVAVSDPADPTTGVAGTVFEAFDLVAVKPITSSLDPYLTYDAVTAVELYIDGEWVPTATNPCASGACDGAFPGYTLTADERADAVGVRLVFEESPTRGDRIGSDPDAPPVGSGVASTFQLDRDIALTFELRDVRRSNPDVPVLGSSRLALYNAGPGDYGVVRNTARVVGTATDDSTRSSTWSDDILLLDQALTVVAGKTWTGGPLGMPPEGTPQSLFPTARMTLSAQNTSLARVEHLSLAEPSNRVTVNPFEFVTLTDLVSIQVPNGPTATVTLQPSGAELTIAEALLLTRSQLADVTGFEVSLDGVVPAGATITVVADTQLRSTERTSGDEIVDARQLDNDVAATIVDPGGSQLPAEGSDVNVVTSYASAHVDIQVFEYGVEATKTLIADTTASGPTPATQYESTTPATVRLTGQPTGNVRTTRMVLEDTDPSFWNAFDFVGFPALSYSTPINRVQVDALVGVEYTVAGDGSISWSCPETDCWVTGTPSATPTLPAGVDPSEVRGIRLTFTKSDYSAWERPFNPLQVIDLTVERRETLIAPAGEPVPTTLFTFTEPAPGETEVGVYTNDVTVDVAAALNAEDTDPVWQASDDDSSSILVQHLPARISIVKSQYGPQSLGVDIPFDITVTNTGGAHDSPLTGLTIVDEIHTDASGPRLVVPVDPDTNQIYTADEAFTYSLLNGSGAEQPAPDVTASYDDPEHPAVITFELEQPLPLGWSLVIHAPLQFRALLGAGLETDNTVTATADQPFDVCRGAEDTGWVPETYEVFTCEASTTVWPLPSSPMTIVKGVRGVEAGPLDEDGVPLVDPDTGLPFDDLGVLRTSGTSSCEEPTTAIPGRSELFYRFPCVPITRPGAEEEWGARFFNSGNISIKQLVAIDVLPAPNDRGVIIDEARSSKWAAKLSSYPEVTGMPDGSTYTVYYTDQAGVATPNCNGADIQLTMGMTTATNPPILNTAQYRNCLAADGASLLAPREWKVLDPGADAATLASVVALKFDVRMPSGLEPGNSVGVLYSTVTANQQAIKESTGNLFRDSIAYNSIAGAAVGINHDSEGNPLDLAYRFVTEPRKVGVALATGQLTLSKSITGDAAAYATDVFNLAVSCTSNDEPVALTLADGSPRSPFAVTAGSPLNVYGIPLYSDCTVGETGSYGATTVTTPGAPVPVLAQPNSGTSTVFDPHPAFEDRPAPEVATVTNDYPDAQLTITKSVTTNGAVDQDGTPIAYLAALVTASCSFDNGTGSRVIWSITNEPVTPSAPIVKTGLPAGAVCTVTESNQRGATTTSTVSTTGATDDATVAPFTLAEDGNTVAFANDFGVGSLTVTKALAGLAKDSDWAAGPFDIRVVCTNSNATSTTVFAKTFSVTRTSPSFTIDNLATGSSCAITEPQKNGATSTTLPSNVTITRSSSSATVTNTFDFARLTVSKTVTTNAVDGAGAATRPGPFDFSVTCTFTHAGTTDTVLATGFSASPMTFSLSHGQSRALTGLPAGSSCTVTEATPPGSPTTTIRTQTATVGATTTTGLSATISSLTPDSSPTTGTNTALVTNTYPVGTLRIVKSLQGGASTQFGTGPFTFLVTCTQPGMSSGYSKTVTQNTAGTTNVTNILAGSVCSVSESNFSSTGADALVYLNNSGTAFDGTGTTIVGSATRQVTVQNWYLTGQVTVTKQVEGPAASYGTGPFTVHLDCTRDGKTVTIAGGADRTLTNGSSTTYTLLPSGALCTLSEPGSFGAGEITITDSEGTFGPADDFDFVVDVDASSRTDNQVQPALTLTNHYEFASLTIEKHVVSDAEHEDGSLVEYGAFGFTVECTFEGAAVRATGFSVNAMAFTLEDGQSRTLTGLPAGAECAVTESDPRGAAVTTMATVDLDGSRSTDATTVDVVLAPDFGDETRNTVSVTNTYRSGILTLSKAFTGDARLTWGSGRTAVVDLECRLGGPTGQVVWEDTFEFTDGSPTYEMAPVAAGAECAVIESDTAGATATSILVGSTSTAGTSATATIPADSLLAVTVSNRYDFASLTVSKTVLSDAEDQDGEPVYPGGSFAVAVECSFLGETVLATGFDTSPMTFSLGHLGSQTLTGLPAGASCAVTETDTVEAASTSIATATSAVSASTDDTTATIASVTSDSAGAATNSAAITNRYGIGSLTVEKILEGGAAAQYGDGPFDIHVECVAAGGVTAFDDTVSLPIGNSWSTTIESIPVGSVCEIEETNAGDTGADAHRVVDAAGDPATSTTVGLEEPGYLAVENFYLTGSVEVSKTVTGAGAHYGDGPFEVSLECVRDGETAVLPGGATRSIVDGETVTYTGLPSGAECTLTESDVAGAASTSLRVGDAEVAADATEGYSFTVSVDAESLDDDQPQPAIEVVNDFPLAGLDVSKVVETEARSGDSAVAYGPFEVAVECTFLGEPVWATGYDAESPMVASLESGASPWQLRGLPTGAECLVEETQTMDADATVITVTQAGASDDTDGASVTIVLDANEDGAATNEAVITNSYESGSIELSKLVTGAGAEAWGTTDFEIEVVCSLTDASGTRPILGATYPFTASSEPVVIPNLPAGTLCTIEETATGAATATTITVGDEEPTPGTTAQVTVPAGQIAVAVENRFDVTSIAVDKQITGEGAEAWGQNDFEVTLVCSRDVDGDTEEIAIPGGATRDLVAPDYAASFDDLPVGADCAMTESRFGGANGSAVSPNVFTLDAEQTEVTVTNEFRLGDLRVTKEIEGDGVGIEDSDGEWGFGPFEVSLECERSVNGEVVAVEVPGGATRTLESPEYVATYSGLPAGAVCVVTESVDGDASSSSVDPGAIAIVADETVDVTVTNTFTIGQLQIVKTASTPIVEGAESFDYSFAVSNTGTVPAAGITVVDEIPALLRVTGIDASGWSECAVDGTDENGYGGTLTCVFDEPLAAGASATPFSITVEVLPEIAVDSILNAASVTSTTRGVTGDDDDETVLVKWLDATAASECVLDAPWFDYSIDARNLDTTGRTLTVTWRDGTGAVVETDEVPLDGGPIEGRLLWPGAEVNDDGIGVMWPGYRPARAGETPTWENLVLDPTLPTYGLRSGAEIELAINPETTVTVQYPEATPECAVEREPGLWVEKTASGAMIPAGGEFDYTISVGNDGLGAVTGLTLVDELPKETTLLAIETNTPDSADDPAWESCTHDKPLAGGAGGVVTCVLDRPLGWGQSVPDVVLTVRLGASVPAGSVTNVVHVEAVSAAAGEAELAAESSALILTPGMLALTGSSIAAFVLPTAVGLIVLGGVVLVARSRRRRTS</sequence>
<feature type="domain" description="DUF5979" evidence="5">
    <location>
        <begin position="2779"/>
        <end position="2901"/>
    </location>
</feature>
<organism evidence="6 7">
    <name type="scientific">Antiquaquibacter soli</name>
    <dbReference type="NCBI Taxonomy" id="3064523"/>
    <lineage>
        <taxon>Bacteria</taxon>
        <taxon>Bacillati</taxon>
        <taxon>Actinomycetota</taxon>
        <taxon>Actinomycetes</taxon>
        <taxon>Micrococcales</taxon>
        <taxon>Microbacteriaceae</taxon>
        <taxon>Antiquaquibacter</taxon>
    </lineage>
</organism>
<evidence type="ECO:0000259" key="4">
    <source>
        <dbReference type="Pfam" id="PF01345"/>
    </source>
</evidence>
<feature type="domain" description="DUF5979" evidence="5">
    <location>
        <begin position="2906"/>
        <end position="2997"/>
    </location>
</feature>
<feature type="domain" description="DUF5979" evidence="5">
    <location>
        <begin position="2426"/>
        <end position="2539"/>
    </location>
</feature>
<feature type="domain" description="DUF5979" evidence="5">
    <location>
        <begin position="2186"/>
        <end position="2313"/>
    </location>
</feature>
<comment type="caution">
    <text evidence="6">The sequence shown here is derived from an EMBL/GenBank/DDBJ whole genome shotgun (WGS) entry which is preliminary data.</text>
</comment>
<keyword evidence="2" id="KW-0812">Transmembrane</keyword>
<feature type="domain" description="DUF11" evidence="4">
    <location>
        <begin position="3585"/>
        <end position="3706"/>
    </location>
</feature>
<dbReference type="EMBL" id="JAUQUB010000002">
    <property type="protein sequence ID" value="MDO7882814.1"/>
    <property type="molecule type" value="Genomic_DNA"/>
</dbReference>
<feature type="signal peptide" evidence="3">
    <location>
        <begin position="1"/>
        <end position="34"/>
    </location>
</feature>
<dbReference type="NCBIfam" id="TIGR01451">
    <property type="entry name" value="B_ant_repeat"/>
    <property type="match status" value="3"/>
</dbReference>
<dbReference type="Pfam" id="PF01345">
    <property type="entry name" value="DUF11"/>
    <property type="match status" value="2"/>
</dbReference>
<feature type="region of interest" description="Disordered" evidence="1">
    <location>
        <begin position="864"/>
        <end position="883"/>
    </location>
</feature>
<evidence type="ECO:0000256" key="3">
    <source>
        <dbReference type="SAM" id="SignalP"/>
    </source>
</evidence>
<protein>
    <submittedName>
        <fullName evidence="6">DUF5979 domain-containing protein</fullName>
    </submittedName>
</protein>
<feature type="domain" description="DUF5979" evidence="5">
    <location>
        <begin position="1847"/>
        <end position="1965"/>
    </location>
</feature>
<gene>
    <name evidence="6" type="ORF">Q5716_11315</name>
</gene>
<feature type="domain" description="DUF5979" evidence="5">
    <location>
        <begin position="3260"/>
        <end position="3366"/>
    </location>
</feature>
<dbReference type="Proteomes" id="UP001241072">
    <property type="component" value="Unassembled WGS sequence"/>
</dbReference>
<dbReference type="InterPro" id="IPR046022">
    <property type="entry name" value="DUF5979"/>
</dbReference>
<evidence type="ECO:0000313" key="7">
    <source>
        <dbReference type="Proteomes" id="UP001241072"/>
    </source>
</evidence>
<keyword evidence="3" id="KW-0732">Signal</keyword>
<reference evidence="6 7" key="1">
    <citation type="submission" date="2023-07" db="EMBL/GenBank/DDBJ databases">
        <title>Protaetiibacter sp. nov WY-16 isolated from soil.</title>
        <authorList>
            <person name="Liu B."/>
            <person name="Wan Y."/>
        </authorList>
    </citation>
    <scope>NUCLEOTIDE SEQUENCE [LARGE SCALE GENOMIC DNA]</scope>
    <source>
        <strain evidence="6 7">WY-16</strain>
    </source>
</reference>
<accession>A0ABT9BP63</accession>
<feature type="domain" description="DUF5979" evidence="5">
    <location>
        <begin position="2668"/>
        <end position="2775"/>
    </location>
</feature>
<evidence type="ECO:0000256" key="2">
    <source>
        <dbReference type="SAM" id="Phobius"/>
    </source>
</evidence>
<feature type="domain" description="DUF5979" evidence="5">
    <location>
        <begin position="3133"/>
        <end position="3255"/>
    </location>
</feature>
<keyword evidence="2" id="KW-0472">Membrane</keyword>
<dbReference type="Pfam" id="PF19407">
    <property type="entry name" value="DUF5979"/>
    <property type="match status" value="15"/>
</dbReference>
<feature type="domain" description="DUF5979" evidence="5">
    <location>
        <begin position="2543"/>
        <end position="2663"/>
    </location>
</feature>
<feature type="domain" description="DUF5979" evidence="5">
    <location>
        <begin position="3014"/>
        <end position="3128"/>
    </location>
</feature>
<feature type="domain" description="DUF5979" evidence="5">
    <location>
        <begin position="2086"/>
        <end position="2182"/>
    </location>
</feature>
<dbReference type="InterPro" id="IPR047589">
    <property type="entry name" value="DUF11_rpt"/>
</dbReference>
<dbReference type="InterPro" id="IPR001434">
    <property type="entry name" value="OmcB-like_DUF11"/>
</dbReference>
<keyword evidence="7" id="KW-1185">Reference proteome</keyword>
<evidence type="ECO:0000313" key="6">
    <source>
        <dbReference type="EMBL" id="MDO7882814.1"/>
    </source>
</evidence>
<feature type="domain" description="DUF5979" evidence="5">
    <location>
        <begin position="1970"/>
        <end position="2081"/>
    </location>
</feature>
<feature type="domain" description="DUF5979" evidence="5">
    <location>
        <begin position="3371"/>
        <end position="3469"/>
    </location>
</feature>
<feature type="chain" id="PRO_5045174293" evidence="3">
    <location>
        <begin position="35"/>
        <end position="4032"/>
    </location>
</feature>
<dbReference type="RefSeq" id="WP_305003246.1">
    <property type="nucleotide sequence ID" value="NZ_JAUQUB010000002.1"/>
</dbReference>
<feature type="transmembrane region" description="Helical" evidence="2">
    <location>
        <begin position="4003"/>
        <end position="4024"/>
    </location>
</feature>
<feature type="domain" description="DUF11" evidence="4">
    <location>
        <begin position="3854"/>
        <end position="3905"/>
    </location>
</feature>
<evidence type="ECO:0000259" key="5">
    <source>
        <dbReference type="Pfam" id="PF19407"/>
    </source>
</evidence>
<proteinExistence type="predicted"/>
<feature type="domain" description="DUF5979" evidence="5">
    <location>
        <begin position="3474"/>
        <end position="3581"/>
    </location>
</feature>